<evidence type="ECO:0000256" key="1">
    <source>
        <dbReference type="SAM" id="MobiDB-lite"/>
    </source>
</evidence>
<protein>
    <submittedName>
        <fullName evidence="2">Uncharacterized protein</fullName>
    </submittedName>
</protein>
<name>A0A5J6I8I4_STRC4</name>
<dbReference type="AlphaFoldDB" id="A0A5J6I8I4"/>
<organism evidence="2 3">
    <name type="scientific">Streptomyces coeruleorubidus</name>
    <dbReference type="NCBI Taxonomy" id="116188"/>
    <lineage>
        <taxon>Bacteria</taxon>
        <taxon>Bacillati</taxon>
        <taxon>Actinomycetota</taxon>
        <taxon>Actinomycetes</taxon>
        <taxon>Kitasatosporales</taxon>
        <taxon>Streptomycetaceae</taxon>
        <taxon>Streptomyces</taxon>
    </lineage>
</organism>
<dbReference type="Proteomes" id="UP000326598">
    <property type="component" value="Chromosome"/>
</dbReference>
<feature type="compositionally biased region" description="Pro residues" evidence="1">
    <location>
        <begin position="66"/>
        <end position="77"/>
    </location>
</feature>
<dbReference type="KEGG" id="scoe:CP976_29770"/>
<feature type="region of interest" description="Disordered" evidence="1">
    <location>
        <begin position="36"/>
        <end position="77"/>
    </location>
</feature>
<dbReference type="EMBL" id="CP023694">
    <property type="protein sequence ID" value="QEV27892.1"/>
    <property type="molecule type" value="Genomic_DNA"/>
</dbReference>
<evidence type="ECO:0000313" key="3">
    <source>
        <dbReference type="Proteomes" id="UP000326598"/>
    </source>
</evidence>
<accession>A0A5J6I8I4</accession>
<proteinExistence type="predicted"/>
<reference evidence="2 3" key="1">
    <citation type="submission" date="2017-09" db="EMBL/GenBank/DDBJ databases">
        <authorList>
            <person name="Lee N."/>
            <person name="Cho B.-K."/>
        </authorList>
    </citation>
    <scope>NUCLEOTIDE SEQUENCE [LARGE SCALE GENOMIC DNA]</scope>
    <source>
        <strain evidence="2 3">ATCC 13740</strain>
    </source>
</reference>
<sequence length="77" mass="8265">MPAGPPRTEERAGRLTALLGERARQDPDFAAVPEIRRRRADTEGASPSGDVRRGGRTWLSRRPCARLPPPAPGAVPG</sequence>
<evidence type="ECO:0000313" key="2">
    <source>
        <dbReference type="EMBL" id="QEV27892.1"/>
    </source>
</evidence>
<gene>
    <name evidence="2" type="ORF">CP976_29770</name>
</gene>